<evidence type="ECO:0000313" key="4">
    <source>
        <dbReference type="Proteomes" id="UP000031737"/>
    </source>
</evidence>
<feature type="transmembrane region" description="Helical" evidence="2">
    <location>
        <begin position="202"/>
        <end position="226"/>
    </location>
</feature>
<name>A0A061IUC2_TRYRA</name>
<comment type="caution">
    <text evidence="3">The sequence shown here is derived from an EMBL/GenBank/DDBJ whole genome shotgun (WGS) entry which is preliminary data.</text>
</comment>
<feature type="region of interest" description="Disordered" evidence="1">
    <location>
        <begin position="348"/>
        <end position="407"/>
    </location>
</feature>
<evidence type="ECO:0000313" key="3">
    <source>
        <dbReference type="EMBL" id="ESL06698.1"/>
    </source>
</evidence>
<accession>A0A061IUC2</accession>
<feature type="compositionally biased region" description="Basic residues" evidence="1">
    <location>
        <begin position="398"/>
        <end position="407"/>
    </location>
</feature>
<reference evidence="3 4" key="1">
    <citation type="submission" date="2013-07" db="EMBL/GenBank/DDBJ databases">
        <authorList>
            <person name="Stoco P.H."/>
            <person name="Wagner G."/>
            <person name="Gerber A."/>
            <person name="Zaha A."/>
            <person name="Thompson C."/>
            <person name="Bartholomeu D.C."/>
            <person name="Luckemeyer D.D."/>
            <person name="Bahia D."/>
            <person name="Loreto E."/>
            <person name="Prestes E.B."/>
            <person name="Lima F.M."/>
            <person name="Rodrigues-Luiz G."/>
            <person name="Vallejo G.A."/>
            <person name="Filho J.F."/>
            <person name="Monteiro K.M."/>
            <person name="Tyler K.M."/>
            <person name="de Almeida L.G."/>
            <person name="Ortiz M.F."/>
            <person name="Siervo M.A."/>
            <person name="de Moraes M.H."/>
            <person name="Cunha O.L."/>
            <person name="Mendonca-Neto R."/>
            <person name="Silva R."/>
            <person name="Teixeira S.M."/>
            <person name="Murta S.M."/>
            <person name="Sincero T.C."/>
            <person name="Mendes T.A."/>
            <person name="Urmenyi T.P."/>
            <person name="Silva V.G."/>
            <person name="da Rocha W.D."/>
            <person name="Andersson B."/>
            <person name="Romanha A.J."/>
            <person name="Steindel M."/>
            <person name="de Vasconcelos A.T."/>
            <person name="Grisard E.C."/>
        </authorList>
    </citation>
    <scope>NUCLEOTIDE SEQUENCE [LARGE SCALE GENOMIC DNA]</scope>
    <source>
        <strain evidence="3 4">SC58</strain>
    </source>
</reference>
<feature type="transmembrane region" description="Helical" evidence="2">
    <location>
        <begin position="150"/>
        <end position="173"/>
    </location>
</feature>
<feature type="transmembrane region" description="Helical" evidence="2">
    <location>
        <begin position="34"/>
        <end position="54"/>
    </location>
</feature>
<evidence type="ECO:0000256" key="1">
    <source>
        <dbReference type="SAM" id="MobiDB-lite"/>
    </source>
</evidence>
<proteinExistence type="predicted"/>
<evidence type="ECO:0000256" key="2">
    <source>
        <dbReference type="SAM" id="Phobius"/>
    </source>
</evidence>
<protein>
    <submittedName>
        <fullName evidence="3">Uncharacterized protein</fullName>
    </submittedName>
</protein>
<organism evidence="3 4">
    <name type="scientific">Trypanosoma rangeli SC58</name>
    <dbReference type="NCBI Taxonomy" id="429131"/>
    <lineage>
        <taxon>Eukaryota</taxon>
        <taxon>Discoba</taxon>
        <taxon>Euglenozoa</taxon>
        <taxon>Kinetoplastea</taxon>
        <taxon>Metakinetoplastina</taxon>
        <taxon>Trypanosomatida</taxon>
        <taxon>Trypanosomatidae</taxon>
        <taxon>Trypanosoma</taxon>
        <taxon>Herpetosoma</taxon>
    </lineage>
</organism>
<feature type="compositionally biased region" description="Basic and acidic residues" evidence="1">
    <location>
        <begin position="382"/>
        <end position="397"/>
    </location>
</feature>
<dbReference type="Proteomes" id="UP000031737">
    <property type="component" value="Unassembled WGS sequence"/>
</dbReference>
<gene>
    <name evidence="3" type="ORF">TRSC58_05625</name>
</gene>
<keyword evidence="2" id="KW-1133">Transmembrane helix</keyword>
<dbReference type="OrthoDB" id="260937at2759"/>
<keyword evidence="4" id="KW-1185">Reference proteome</keyword>
<dbReference type="AlphaFoldDB" id="A0A061IUC2"/>
<keyword evidence="2" id="KW-0812">Transmembrane</keyword>
<dbReference type="VEuPathDB" id="TriTrypDB:TRSC58_05625"/>
<keyword evidence="2" id="KW-0472">Membrane</keyword>
<feature type="transmembrane region" description="Helical" evidence="2">
    <location>
        <begin position="113"/>
        <end position="130"/>
    </location>
</feature>
<dbReference type="EMBL" id="AUPL01005625">
    <property type="protein sequence ID" value="ESL06698.1"/>
    <property type="molecule type" value="Genomic_DNA"/>
</dbReference>
<sequence>MLRGTPACLFGSLSTALASGALFSANSIGVCDPLSVLFIGGVVFRMASLPATIYGDCCLTRVACALPELQEAHQEYKAIIDHPRAIMWEKRVAAQKLKNDRERIFRSHHTDNVRLVLPHLAALAWSWYSLCIPAQQLGELVGVTAVVPSHMSVCALGFTVDPTLAVAATLALVNTRYHLQRRMGFNDGLDAWIRQMKRNMTLTWAVFVGATLLGQCLAGPAFVSYFFPPQLAPVWLGISVVSSCKSLIVNHTAPMRALFGIQDYPPTHGMHGALATAEGHEYRLEFTGVDMEERREMWQTQKKILDYECNVRLHRILKHIGLFDSVEEAEYEAENLRKKLDVARDRRKRRQQELSGDSGNPAFPVADSCREADIVGPSAEAVAERHFDEMQTEENARRQKRRSLRDP</sequence>